<feature type="compositionally biased region" description="Basic and acidic residues" evidence="1">
    <location>
        <begin position="62"/>
        <end position="77"/>
    </location>
</feature>
<comment type="caution">
    <text evidence="2">The sequence shown here is derived from an EMBL/GenBank/DDBJ whole genome shotgun (WGS) entry which is preliminary data.</text>
</comment>
<name>A0ABX5MHD0_9BURK</name>
<gene>
    <name evidence="2" type="ORF">C7400_12035</name>
</gene>
<sequence length="221" mass="24151">MIARAYRLGVSRREFARLDGCSESRVRQGIAEGRLPVLADDSLDKALAGMGWREGNTQRARGGADPDRQPRVRRDDAQLGDAQTTHAPGETAAKVDEALRAFERQAAAVTERVLKGASYADALRIKENYLALLRQLEYSIKSGAVIDLADAEQTIFESFRGVRDAWLNWPSRISALIAADLDYEDVERLGAVLTAHVREQLATLGEPEIAFGRTDSAGAQG</sequence>
<dbReference type="RefSeq" id="WP_110328745.1">
    <property type="nucleotide sequence ID" value="NZ_JAGIXD010000027.1"/>
</dbReference>
<evidence type="ECO:0000313" key="3">
    <source>
        <dbReference type="Proteomes" id="UP000247515"/>
    </source>
</evidence>
<dbReference type="Proteomes" id="UP000247515">
    <property type="component" value="Unassembled WGS sequence"/>
</dbReference>
<accession>A0ABX5MHD0</accession>
<proteinExistence type="predicted"/>
<protein>
    <submittedName>
        <fullName evidence="2">Uncharacterized protein</fullName>
    </submittedName>
</protein>
<organism evidence="2 3">
    <name type="scientific">Paraburkholderia tropica</name>
    <dbReference type="NCBI Taxonomy" id="92647"/>
    <lineage>
        <taxon>Bacteria</taxon>
        <taxon>Pseudomonadati</taxon>
        <taxon>Pseudomonadota</taxon>
        <taxon>Betaproteobacteria</taxon>
        <taxon>Burkholderiales</taxon>
        <taxon>Burkholderiaceae</taxon>
        <taxon>Paraburkholderia</taxon>
    </lineage>
</organism>
<feature type="region of interest" description="Disordered" evidence="1">
    <location>
        <begin position="54"/>
        <end position="90"/>
    </location>
</feature>
<dbReference type="EMBL" id="QJJV01000020">
    <property type="protein sequence ID" value="PXX10766.1"/>
    <property type="molecule type" value="Genomic_DNA"/>
</dbReference>
<evidence type="ECO:0000313" key="2">
    <source>
        <dbReference type="EMBL" id="PXX10766.1"/>
    </source>
</evidence>
<reference evidence="2 3" key="1">
    <citation type="submission" date="2018-05" db="EMBL/GenBank/DDBJ databases">
        <title>Genomic Encyclopedia of Type Strains, Phase IV (KMG-V): Genome sequencing to study the core and pangenomes of soil and plant-associated prokaryotes.</title>
        <authorList>
            <person name="Whitman W."/>
        </authorList>
    </citation>
    <scope>NUCLEOTIDE SEQUENCE [LARGE SCALE GENOMIC DNA]</scope>
    <source>
        <strain evidence="2 3">SIr-6563</strain>
    </source>
</reference>
<keyword evidence="3" id="KW-1185">Reference proteome</keyword>
<evidence type="ECO:0000256" key="1">
    <source>
        <dbReference type="SAM" id="MobiDB-lite"/>
    </source>
</evidence>